<dbReference type="GO" id="GO:0005856">
    <property type="term" value="C:cytoskeleton"/>
    <property type="evidence" value="ECO:0007669"/>
    <property type="project" value="TreeGrafter"/>
</dbReference>
<evidence type="ECO:0000313" key="4">
    <source>
        <dbReference type="WBParaSite" id="EEL_0000166201-mRNA-1"/>
    </source>
</evidence>
<dbReference type="Proteomes" id="UP000050640">
    <property type="component" value="Unplaced"/>
</dbReference>
<accession>A0A0R3RJK3</accession>
<feature type="region of interest" description="Disordered" evidence="1">
    <location>
        <begin position="139"/>
        <end position="159"/>
    </location>
</feature>
<dbReference type="PANTHER" id="PTHR45920">
    <property type="entry name" value="FORMIN HOMOLOGY 2 DOMAIN CONTAINING, ISOFORM I"/>
    <property type="match status" value="1"/>
</dbReference>
<evidence type="ECO:0000313" key="3">
    <source>
        <dbReference type="Proteomes" id="UP000050640"/>
    </source>
</evidence>
<reference evidence="4" key="1">
    <citation type="submission" date="2017-02" db="UniProtKB">
        <authorList>
            <consortium name="WormBaseParasite"/>
        </authorList>
    </citation>
    <scope>IDENTIFICATION</scope>
</reference>
<feature type="region of interest" description="Disordered" evidence="1">
    <location>
        <begin position="444"/>
        <end position="475"/>
    </location>
</feature>
<dbReference type="WBParaSite" id="EEL_0000166201-mRNA-1">
    <property type="protein sequence ID" value="EEL_0000166201-mRNA-1"/>
    <property type="gene ID" value="EEL_0000166201"/>
</dbReference>
<proteinExistence type="predicted"/>
<feature type="compositionally biased region" description="Polar residues" evidence="1">
    <location>
        <begin position="466"/>
        <end position="475"/>
    </location>
</feature>
<feature type="domain" description="FHOD1/3-like FH3" evidence="2">
    <location>
        <begin position="577"/>
        <end position="625"/>
    </location>
</feature>
<dbReference type="Gene3D" id="1.25.10.10">
    <property type="entry name" value="Leucine-rich Repeat Variant"/>
    <property type="match status" value="1"/>
</dbReference>
<dbReference type="InterPro" id="IPR056771">
    <property type="entry name" value="FH3_FHOD1-3-like"/>
</dbReference>
<keyword evidence="3" id="KW-1185">Reference proteome</keyword>
<evidence type="ECO:0000259" key="2">
    <source>
        <dbReference type="Pfam" id="PF24959"/>
    </source>
</evidence>
<dbReference type="STRING" id="1147741.A0A0R3RJK3"/>
<feature type="compositionally biased region" description="Basic and acidic residues" evidence="1">
    <location>
        <begin position="444"/>
        <end position="453"/>
    </location>
</feature>
<dbReference type="GO" id="GO:0030866">
    <property type="term" value="P:cortical actin cytoskeleton organization"/>
    <property type="evidence" value="ECO:0007669"/>
    <property type="project" value="TreeGrafter"/>
</dbReference>
<feature type="region of interest" description="Disordered" evidence="1">
    <location>
        <begin position="383"/>
        <end position="403"/>
    </location>
</feature>
<protein>
    <submittedName>
        <fullName evidence="4">Formin_GBD_N domain-containing protein</fullName>
    </submittedName>
</protein>
<dbReference type="GO" id="GO:0051015">
    <property type="term" value="F:actin filament binding"/>
    <property type="evidence" value="ECO:0007669"/>
    <property type="project" value="TreeGrafter"/>
</dbReference>
<dbReference type="AlphaFoldDB" id="A0A0R3RJK3"/>
<evidence type="ECO:0000256" key="1">
    <source>
        <dbReference type="SAM" id="MobiDB-lite"/>
    </source>
</evidence>
<dbReference type="PANTHER" id="PTHR45920:SF4">
    <property type="entry name" value="FORMIN HOMOLOGY 2 DOMAIN CONTAINING, ISOFORM I"/>
    <property type="match status" value="1"/>
</dbReference>
<feature type="compositionally biased region" description="Low complexity" evidence="1">
    <location>
        <begin position="145"/>
        <end position="154"/>
    </location>
</feature>
<name>A0A0R3RJK3_9BILA</name>
<dbReference type="InterPro" id="IPR011989">
    <property type="entry name" value="ARM-like"/>
</dbReference>
<dbReference type="GO" id="GO:0005737">
    <property type="term" value="C:cytoplasm"/>
    <property type="evidence" value="ECO:0007669"/>
    <property type="project" value="TreeGrafter"/>
</dbReference>
<organism evidence="3 4">
    <name type="scientific">Elaeophora elaphi</name>
    <dbReference type="NCBI Taxonomy" id="1147741"/>
    <lineage>
        <taxon>Eukaryota</taxon>
        <taxon>Metazoa</taxon>
        <taxon>Ecdysozoa</taxon>
        <taxon>Nematoda</taxon>
        <taxon>Chromadorea</taxon>
        <taxon>Rhabditida</taxon>
        <taxon>Spirurina</taxon>
        <taxon>Spiruromorpha</taxon>
        <taxon>Filarioidea</taxon>
        <taxon>Onchocercidae</taxon>
        <taxon>Elaeophora</taxon>
    </lineage>
</organism>
<dbReference type="Pfam" id="PF24959">
    <property type="entry name" value="FH3_FHOD1-3"/>
    <property type="match status" value="1"/>
</dbReference>
<sequence length="631" mass="70487">MANDLNHSASQLTAPETEMREMLERKRRSIPEPYVSSTRRSAIPSQTLRNPILRNEIQNPAIAEADAYRPCRIATSDTSATNIRSPLAEKSLRQYQLKPENAYTAREFKYNNTGIAISSSLPRMSKTALPSSKALRKTLSGDFRQNSQNASSDDNSMKSKCESEISMKKFLHGINNLNSPSKTMTCVARPVYCDNEISRARCDTIPPLQKAAIIHQTTEMSKNLSPANMTSDSPLALSNTRNSTVDIKWEVSKCNIKRESKCQSGIIGNPTKPVLKVIRARRLTVACSAINDWPDNVEGTTLERNAPTRKNIIGSDSWKCKTTRELPKKPWFSSSVDGPPIASQVRETAIDDDLPCKRLIAPRFHASNSASSVPVQKPTIVKSGSSHAFRMSATPPPKPTRTYEEVPVDLMRTERPVHRSKSDIKSVRKTCPIMGSSRMIVPKDYRNSRDHSSDSGFGADFRKSSSDTIESSPEVQTSGKWLQALDLPCDSCYSADEDLMSSDNSLISRRNSLVVRTQTGLRVKTIIDKLLNSNGRDQRRALFSLKQIFQDDKDLVHEFVQNGGLECMIKLGRQADQNHQNYILRVHVRIIAALGQVMLYVDGMNGIIAHIETIQWLYELLDSPASFLFLL</sequence>